<evidence type="ECO:0000256" key="1">
    <source>
        <dbReference type="SAM" id="Phobius"/>
    </source>
</evidence>
<protein>
    <submittedName>
        <fullName evidence="4">PEP-CTERM sorting domain-containing protein</fullName>
    </submittedName>
</protein>
<keyword evidence="1" id="KW-0472">Membrane</keyword>
<evidence type="ECO:0000313" key="5">
    <source>
        <dbReference type="Proteomes" id="UP001523392"/>
    </source>
</evidence>
<name>A0ABT1CZ88_9PROT</name>
<feature type="domain" description="Ice-binding protein C-terminal" evidence="3">
    <location>
        <begin position="149"/>
        <end position="171"/>
    </location>
</feature>
<dbReference type="Proteomes" id="UP001523392">
    <property type="component" value="Unassembled WGS sequence"/>
</dbReference>
<feature type="transmembrane region" description="Helical" evidence="1">
    <location>
        <begin position="104"/>
        <end position="123"/>
    </location>
</feature>
<dbReference type="Pfam" id="PF07589">
    <property type="entry name" value="PEP-CTERM"/>
    <property type="match status" value="1"/>
</dbReference>
<comment type="caution">
    <text evidence="4">The sequence shown here is derived from an EMBL/GenBank/DDBJ whole genome shotgun (WGS) entry which is preliminary data.</text>
</comment>
<proteinExistence type="predicted"/>
<dbReference type="NCBIfam" id="TIGR02595">
    <property type="entry name" value="PEP_CTERM"/>
    <property type="match status" value="1"/>
</dbReference>
<feature type="transmembrane region" description="Helical" evidence="1">
    <location>
        <begin position="143"/>
        <end position="169"/>
    </location>
</feature>
<organism evidence="4 5">
    <name type="scientific">Siccirubricoccus soli</name>
    <dbReference type="NCBI Taxonomy" id="2899147"/>
    <lineage>
        <taxon>Bacteria</taxon>
        <taxon>Pseudomonadati</taxon>
        <taxon>Pseudomonadota</taxon>
        <taxon>Alphaproteobacteria</taxon>
        <taxon>Acetobacterales</taxon>
        <taxon>Roseomonadaceae</taxon>
        <taxon>Siccirubricoccus</taxon>
    </lineage>
</organism>
<dbReference type="RefSeq" id="WP_252951566.1">
    <property type="nucleotide sequence ID" value="NZ_JAFIRR010000010.1"/>
</dbReference>
<keyword evidence="2" id="KW-0732">Signal</keyword>
<keyword evidence="1" id="KW-0812">Transmembrane</keyword>
<dbReference type="EMBL" id="JAFIRR010000010">
    <property type="protein sequence ID" value="MCO6414978.1"/>
    <property type="molecule type" value="Genomic_DNA"/>
</dbReference>
<evidence type="ECO:0000256" key="2">
    <source>
        <dbReference type="SAM" id="SignalP"/>
    </source>
</evidence>
<dbReference type="InterPro" id="IPR013424">
    <property type="entry name" value="Ice-binding_C"/>
</dbReference>
<evidence type="ECO:0000313" key="4">
    <source>
        <dbReference type="EMBL" id="MCO6414978.1"/>
    </source>
</evidence>
<keyword evidence="1" id="KW-1133">Transmembrane helix</keyword>
<feature type="signal peptide" evidence="2">
    <location>
        <begin position="1"/>
        <end position="20"/>
    </location>
</feature>
<sequence length="179" mass="18112">MPRLLLLLLGFALLPLPARASLVGSVMQGAYFYGGTATPYGDASLSPGPFTTGEGVEALLTVDGNVTTAIDVGASTLVLTAGTLVDYAAAPFNGLGLTLLAGEGFGRILSIVASAGQVVAAFLQGDMLFIDWAGQHFEPGDTVTLSFAAVPEPGALLLLGAGLLGLLALRRSRPRAGLV</sequence>
<keyword evidence="5" id="KW-1185">Reference proteome</keyword>
<gene>
    <name evidence="4" type="ORF">JYK14_02145</name>
</gene>
<accession>A0ABT1CZ88</accession>
<evidence type="ECO:0000259" key="3">
    <source>
        <dbReference type="Pfam" id="PF07589"/>
    </source>
</evidence>
<feature type="transmembrane region" description="Helical" evidence="1">
    <location>
        <begin position="72"/>
        <end position="92"/>
    </location>
</feature>
<feature type="chain" id="PRO_5045524933" evidence="2">
    <location>
        <begin position="21"/>
        <end position="179"/>
    </location>
</feature>
<reference evidence="4 5" key="1">
    <citation type="submission" date="2021-12" db="EMBL/GenBank/DDBJ databases">
        <title>Siccirubricoccus leaddurans sp. nov., a high concentration Zn2+ tolerance bacterium.</title>
        <authorList>
            <person name="Cao Y."/>
        </authorList>
    </citation>
    <scope>NUCLEOTIDE SEQUENCE [LARGE SCALE GENOMIC DNA]</scope>
    <source>
        <strain evidence="4 5">KC 17139</strain>
    </source>
</reference>